<comment type="caution">
    <text evidence="6">The sequence shown here is derived from an EMBL/GenBank/DDBJ whole genome shotgun (WGS) entry which is preliminary data.</text>
</comment>
<dbReference type="GO" id="GO:0022857">
    <property type="term" value="F:transmembrane transporter activity"/>
    <property type="evidence" value="ECO:0007669"/>
    <property type="project" value="InterPro"/>
</dbReference>
<dbReference type="SUPFAM" id="SSF103473">
    <property type="entry name" value="MFS general substrate transporter"/>
    <property type="match status" value="1"/>
</dbReference>
<feature type="transmembrane region" description="Helical" evidence="4">
    <location>
        <begin position="44"/>
        <end position="63"/>
    </location>
</feature>
<organism evidence="6 7">
    <name type="scientific">Photobacterium frigidiphilum</name>
    <dbReference type="NCBI Taxonomy" id="264736"/>
    <lineage>
        <taxon>Bacteria</taxon>
        <taxon>Pseudomonadati</taxon>
        <taxon>Pseudomonadota</taxon>
        <taxon>Gammaproteobacteria</taxon>
        <taxon>Vibrionales</taxon>
        <taxon>Vibrionaceae</taxon>
        <taxon>Photobacterium</taxon>
    </lineage>
</organism>
<evidence type="ECO:0000313" key="7">
    <source>
        <dbReference type="Proteomes" id="UP000240987"/>
    </source>
</evidence>
<feature type="transmembrane region" description="Helical" evidence="4">
    <location>
        <begin position="347"/>
        <end position="367"/>
    </location>
</feature>
<dbReference type="InterPro" id="IPR050327">
    <property type="entry name" value="Proton-linked_MCT"/>
</dbReference>
<feature type="transmembrane region" description="Helical" evidence="4">
    <location>
        <begin position="379"/>
        <end position="397"/>
    </location>
</feature>
<keyword evidence="7" id="KW-1185">Reference proteome</keyword>
<feature type="domain" description="Major facilitator superfamily (MFS) profile" evidence="5">
    <location>
        <begin position="8"/>
        <end position="402"/>
    </location>
</feature>
<gene>
    <name evidence="6" type="ORF">C9J12_20560</name>
</gene>
<dbReference type="PANTHER" id="PTHR11360:SF284">
    <property type="entry name" value="EG:103B4.3 PROTEIN-RELATED"/>
    <property type="match status" value="1"/>
</dbReference>
<name>A0A2T3JAG9_9GAMM</name>
<feature type="transmembrane region" description="Helical" evidence="4">
    <location>
        <begin position="166"/>
        <end position="184"/>
    </location>
</feature>
<reference evidence="6 7" key="1">
    <citation type="submission" date="2018-01" db="EMBL/GenBank/DDBJ databases">
        <title>Whole genome sequencing of Histamine producing bacteria.</title>
        <authorList>
            <person name="Butler K."/>
        </authorList>
    </citation>
    <scope>NUCLEOTIDE SEQUENCE [LARGE SCALE GENOMIC DNA]</scope>
    <source>
        <strain evidence="6 7">JCM 12947</strain>
    </source>
</reference>
<feature type="transmembrane region" description="Helical" evidence="4">
    <location>
        <begin position="75"/>
        <end position="92"/>
    </location>
</feature>
<accession>A0A2T3JAG9</accession>
<dbReference type="Proteomes" id="UP000240987">
    <property type="component" value="Unassembled WGS sequence"/>
</dbReference>
<dbReference type="Gene3D" id="1.20.1250.20">
    <property type="entry name" value="MFS general substrate transporter like domains"/>
    <property type="match status" value="2"/>
</dbReference>
<dbReference type="EMBL" id="PYMJ01000026">
    <property type="protein sequence ID" value="PSU45839.1"/>
    <property type="molecule type" value="Genomic_DNA"/>
</dbReference>
<proteinExistence type="predicted"/>
<dbReference type="InterPro" id="IPR011701">
    <property type="entry name" value="MFS"/>
</dbReference>
<evidence type="ECO:0000256" key="3">
    <source>
        <dbReference type="ARBA" id="ARBA00023136"/>
    </source>
</evidence>
<dbReference type="Pfam" id="PF07690">
    <property type="entry name" value="MFS_1"/>
    <property type="match status" value="1"/>
</dbReference>
<evidence type="ECO:0000259" key="5">
    <source>
        <dbReference type="PROSITE" id="PS50850"/>
    </source>
</evidence>
<protein>
    <submittedName>
        <fullName evidence="6">MFS transporter</fullName>
    </submittedName>
</protein>
<evidence type="ECO:0000256" key="2">
    <source>
        <dbReference type="ARBA" id="ARBA00022989"/>
    </source>
</evidence>
<dbReference type="OrthoDB" id="146345at2"/>
<evidence type="ECO:0000256" key="4">
    <source>
        <dbReference type="SAM" id="Phobius"/>
    </source>
</evidence>
<evidence type="ECO:0000313" key="6">
    <source>
        <dbReference type="EMBL" id="PSU45839.1"/>
    </source>
</evidence>
<feature type="transmembrane region" description="Helical" evidence="4">
    <location>
        <begin position="288"/>
        <end position="308"/>
    </location>
</feature>
<dbReference type="CDD" id="cd17355">
    <property type="entry name" value="MFS_YcxA_like"/>
    <property type="match status" value="1"/>
</dbReference>
<feature type="transmembrane region" description="Helical" evidence="4">
    <location>
        <begin position="314"/>
        <end position="335"/>
    </location>
</feature>
<evidence type="ECO:0000256" key="1">
    <source>
        <dbReference type="ARBA" id="ARBA00022692"/>
    </source>
</evidence>
<dbReference type="PANTHER" id="PTHR11360">
    <property type="entry name" value="MONOCARBOXYLATE TRANSPORTER"/>
    <property type="match status" value="1"/>
</dbReference>
<feature type="transmembrane region" description="Helical" evidence="4">
    <location>
        <begin position="256"/>
        <end position="276"/>
    </location>
</feature>
<dbReference type="AlphaFoldDB" id="A0A2T3JAG9"/>
<dbReference type="RefSeq" id="WP_107244404.1">
    <property type="nucleotide sequence ID" value="NZ_PYMJ01000026.1"/>
</dbReference>
<feature type="transmembrane region" description="Helical" evidence="4">
    <location>
        <begin position="135"/>
        <end position="154"/>
    </location>
</feature>
<keyword evidence="3 4" id="KW-0472">Membrane</keyword>
<dbReference type="InterPro" id="IPR036259">
    <property type="entry name" value="MFS_trans_sf"/>
</dbReference>
<sequence>MSIFRFPLLVWLGIGTLIISLGIRQSFGIFMMPISDSFNTGREFFSFTIALQNLLFGLFQPFVGMAADRWGSRRIITVGAISYAAGLYLTSLATEPSILYVTFGALIGFGLSATSYVIILGSIARVVPAEHTAKAFGLTTAAGSFGMFAVIPGAQSLMNTYDWQTTLQIFALACCVIIAFASFMKTANKEAKSSLKAVSTAPKIDDTQTLREALKEAFNHKSYWLIHAGFFVCGFHVMFIATHLPSYLADKGLPGSTAAMALAYVGIFNIFGSYFWGVMGDKFDKRYVMTSLYLIRTVVIAAFVTLPVTVDTAAIFGGAIGFCWLGTVPLTSGLVRQMFGARYMSTLYGLVFFTHQVGSFLGAWVGGRIYDYYGSYDPIWWSTVFLAFCAALIHLPINDKPVPRLAALSAAA</sequence>
<feature type="transmembrane region" description="Helical" evidence="4">
    <location>
        <begin position="223"/>
        <end position="244"/>
    </location>
</feature>
<keyword evidence="1 4" id="KW-0812">Transmembrane</keyword>
<dbReference type="InterPro" id="IPR020846">
    <property type="entry name" value="MFS_dom"/>
</dbReference>
<feature type="transmembrane region" description="Helical" evidence="4">
    <location>
        <begin position="98"/>
        <end position="123"/>
    </location>
</feature>
<dbReference type="PROSITE" id="PS50850">
    <property type="entry name" value="MFS"/>
    <property type="match status" value="1"/>
</dbReference>
<keyword evidence="2 4" id="KW-1133">Transmembrane helix</keyword>